<evidence type="ECO:0000313" key="2">
    <source>
        <dbReference type="EMBL" id="HIQ69916.1"/>
    </source>
</evidence>
<keyword evidence="1" id="KW-0472">Membrane</keyword>
<feature type="transmembrane region" description="Helical" evidence="1">
    <location>
        <begin position="5"/>
        <end position="23"/>
    </location>
</feature>
<sequence length="200" mass="23007">MTLVFALYSVANFFILPFMRLYTAGITDISYIANALPLLFISTYLLSCGRSAANQVINFAGHFKLTQRKAILESAINLIVSLVAVNYWGIYGVLMGTIAALLYRSNDIIVYSNRVILHRSAWKTYKRWLVNLLVFISLLYVERYISWSLDSYFKIILYCIPFTCATLIVFYGVMYLTDRTTGQALLRLLKSLYAKRRNKQ</sequence>
<name>A0A9D0Z7B3_9FIRM</name>
<gene>
    <name evidence="2" type="ORF">IAA67_06275</name>
</gene>
<dbReference type="Proteomes" id="UP000886874">
    <property type="component" value="Unassembled WGS sequence"/>
</dbReference>
<feature type="transmembrane region" description="Helical" evidence="1">
    <location>
        <begin position="29"/>
        <end position="49"/>
    </location>
</feature>
<keyword evidence="1" id="KW-0812">Transmembrane</keyword>
<keyword evidence="1" id="KW-1133">Transmembrane helix</keyword>
<evidence type="ECO:0000313" key="3">
    <source>
        <dbReference type="Proteomes" id="UP000886874"/>
    </source>
</evidence>
<organism evidence="2 3">
    <name type="scientific">Candidatus Avoscillospira stercorigallinarum</name>
    <dbReference type="NCBI Taxonomy" id="2840708"/>
    <lineage>
        <taxon>Bacteria</taxon>
        <taxon>Bacillati</taxon>
        <taxon>Bacillota</taxon>
        <taxon>Clostridia</taxon>
        <taxon>Eubacteriales</taxon>
        <taxon>Oscillospiraceae</taxon>
        <taxon>Oscillospiraceae incertae sedis</taxon>
        <taxon>Candidatus Avoscillospira</taxon>
    </lineage>
</organism>
<reference evidence="2" key="2">
    <citation type="journal article" date="2021" name="PeerJ">
        <title>Extensive microbial diversity within the chicken gut microbiome revealed by metagenomics and culture.</title>
        <authorList>
            <person name="Gilroy R."/>
            <person name="Ravi A."/>
            <person name="Getino M."/>
            <person name="Pursley I."/>
            <person name="Horton D.L."/>
            <person name="Alikhan N.F."/>
            <person name="Baker D."/>
            <person name="Gharbi K."/>
            <person name="Hall N."/>
            <person name="Watson M."/>
            <person name="Adriaenssens E.M."/>
            <person name="Foster-Nyarko E."/>
            <person name="Jarju S."/>
            <person name="Secka A."/>
            <person name="Antonio M."/>
            <person name="Oren A."/>
            <person name="Chaudhuri R.R."/>
            <person name="La Ragione R."/>
            <person name="Hildebrand F."/>
            <person name="Pallen M.J."/>
        </authorList>
    </citation>
    <scope>NUCLEOTIDE SEQUENCE</scope>
    <source>
        <strain evidence="2">ChiSjej2B20-13462</strain>
    </source>
</reference>
<proteinExistence type="predicted"/>
<evidence type="ECO:0008006" key="4">
    <source>
        <dbReference type="Google" id="ProtNLM"/>
    </source>
</evidence>
<dbReference type="EMBL" id="DVFN01000092">
    <property type="protein sequence ID" value="HIQ69916.1"/>
    <property type="molecule type" value="Genomic_DNA"/>
</dbReference>
<feature type="transmembrane region" description="Helical" evidence="1">
    <location>
        <begin position="155"/>
        <end position="177"/>
    </location>
</feature>
<feature type="transmembrane region" description="Helical" evidence="1">
    <location>
        <begin position="128"/>
        <end position="149"/>
    </location>
</feature>
<protein>
    <recommendedName>
        <fullName evidence="4">Polysaccharide biosynthesis protein C-terminal domain-containing protein</fullName>
    </recommendedName>
</protein>
<comment type="caution">
    <text evidence="2">The sequence shown here is derived from an EMBL/GenBank/DDBJ whole genome shotgun (WGS) entry which is preliminary data.</text>
</comment>
<reference evidence="2" key="1">
    <citation type="submission" date="2020-10" db="EMBL/GenBank/DDBJ databases">
        <authorList>
            <person name="Gilroy R."/>
        </authorList>
    </citation>
    <scope>NUCLEOTIDE SEQUENCE</scope>
    <source>
        <strain evidence="2">ChiSjej2B20-13462</strain>
    </source>
</reference>
<dbReference type="AlphaFoldDB" id="A0A9D0Z7B3"/>
<evidence type="ECO:0000256" key="1">
    <source>
        <dbReference type="SAM" id="Phobius"/>
    </source>
</evidence>
<accession>A0A9D0Z7B3</accession>